<gene>
    <name evidence="1" type="ORF">OS493_009587</name>
</gene>
<name>A0A9W9YR29_9CNID</name>
<evidence type="ECO:0000313" key="1">
    <source>
        <dbReference type="EMBL" id="KAJ7363433.1"/>
    </source>
</evidence>
<evidence type="ECO:0000313" key="2">
    <source>
        <dbReference type="Proteomes" id="UP001163046"/>
    </source>
</evidence>
<organism evidence="1 2">
    <name type="scientific">Desmophyllum pertusum</name>
    <dbReference type="NCBI Taxonomy" id="174260"/>
    <lineage>
        <taxon>Eukaryota</taxon>
        <taxon>Metazoa</taxon>
        <taxon>Cnidaria</taxon>
        <taxon>Anthozoa</taxon>
        <taxon>Hexacorallia</taxon>
        <taxon>Scleractinia</taxon>
        <taxon>Caryophylliina</taxon>
        <taxon>Caryophylliidae</taxon>
        <taxon>Desmophyllum</taxon>
    </lineage>
</organism>
<keyword evidence="2" id="KW-1185">Reference proteome</keyword>
<sequence length="175" mass="19660">MEKKLSRQSKYNRKIESLCNLLCDRLTQTAALLCETQEFQSTGGIPKDRLVSFGGKIEGVIRFCSLVCEVMVYLLKSNSLTQEEVRNLPVVRKLGNLLKKVAKGVNEISTSHEVDIITRMEVCLGVITEMEHMFTMLPAKANSPEQFVGMVLREKTSSLFLNVVLVIYCGEVNVK</sequence>
<reference evidence="1" key="1">
    <citation type="submission" date="2023-01" db="EMBL/GenBank/DDBJ databases">
        <title>Genome assembly of the deep-sea coral Lophelia pertusa.</title>
        <authorList>
            <person name="Herrera S."/>
            <person name="Cordes E."/>
        </authorList>
    </citation>
    <scope>NUCLEOTIDE SEQUENCE</scope>
    <source>
        <strain evidence="1">USNM1676648</strain>
        <tissue evidence="1">Polyp</tissue>
    </source>
</reference>
<dbReference type="Proteomes" id="UP001163046">
    <property type="component" value="Unassembled WGS sequence"/>
</dbReference>
<proteinExistence type="predicted"/>
<dbReference type="EMBL" id="MU827305">
    <property type="protein sequence ID" value="KAJ7363433.1"/>
    <property type="molecule type" value="Genomic_DNA"/>
</dbReference>
<dbReference type="AlphaFoldDB" id="A0A9W9YR29"/>
<accession>A0A9W9YR29</accession>
<protein>
    <submittedName>
        <fullName evidence="1">Uncharacterized protein</fullName>
    </submittedName>
</protein>
<comment type="caution">
    <text evidence="1">The sequence shown here is derived from an EMBL/GenBank/DDBJ whole genome shotgun (WGS) entry which is preliminary data.</text>
</comment>